<feature type="region of interest" description="Disordered" evidence="1">
    <location>
        <begin position="248"/>
        <end position="277"/>
    </location>
</feature>
<dbReference type="CDD" id="cd00143">
    <property type="entry name" value="PP2Cc"/>
    <property type="match status" value="1"/>
</dbReference>
<dbReference type="InterPro" id="IPR036457">
    <property type="entry name" value="PPM-type-like_dom_sf"/>
</dbReference>
<dbReference type="SUPFAM" id="SSF81606">
    <property type="entry name" value="PP2C-like"/>
    <property type="match status" value="1"/>
</dbReference>
<dbReference type="InterPro" id="IPR015655">
    <property type="entry name" value="PP2C"/>
</dbReference>
<dbReference type="Proteomes" id="UP001319870">
    <property type="component" value="Unassembled WGS sequence"/>
</dbReference>
<reference evidence="3 4" key="1">
    <citation type="submission" date="2021-09" db="EMBL/GenBank/DDBJ databases">
        <title>Isoptericola luteus sp. nov., a novel bacterium isolated from Harbin, the capital city of Heilongjiang province.</title>
        <authorList>
            <person name="Li J."/>
        </authorList>
    </citation>
    <scope>NUCLEOTIDE SEQUENCE [LARGE SCALE GENOMIC DNA]</scope>
    <source>
        <strain evidence="3 4">NEAU-Y5</strain>
    </source>
</reference>
<dbReference type="Gene3D" id="3.60.40.10">
    <property type="entry name" value="PPM-type phosphatase domain"/>
    <property type="match status" value="1"/>
</dbReference>
<comment type="caution">
    <text evidence="3">The sequence shown here is derived from an EMBL/GenBank/DDBJ whole genome shotgun (WGS) entry which is preliminary data.</text>
</comment>
<dbReference type="EMBL" id="JAIXCQ010000016">
    <property type="protein sequence ID" value="MCA5895065.1"/>
    <property type="molecule type" value="Genomic_DNA"/>
</dbReference>
<dbReference type="RefSeq" id="WP_225566798.1">
    <property type="nucleotide sequence ID" value="NZ_JAIXCQ010000016.1"/>
</dbReference>
<organism evidence="3 4">
    <name type="scientific">Isoptericola luteus</name>
    <dbReference type="NCBI Taxonomy" id="2879484"/>
    <lineage>
        <taxon>Bacteria</taxon>
        <taxon>Bacillati</taxon>
        <taxon>Actinomycetota</taxon>
        <taxon>Actinomycetes</taxon>
        <taxon>Micrococcales</taxon>
        <taxon>Promicromonosporaceae</taxon>
        <taxon>Isoptericola</taxon>
    </lineage>
</organism>
<sequence length="277" mass="29550">MSVDAELGLLWGAATHQGARRKLNEDSYLASGSVFFVADGMGGHDAGEVASAAAVEALRPLVESEVVGADSVRCRVRVAHESVLAIETTPGRGAGTTLTGVALTEQGGEPYWLVVNLGDSRTYRLSDGELEQVSVDHSEVQELVDAGRITREQAATHPRRHVVTRALGAPEEPDADFWLLPVHAGDRLLICSDGLTGELTDERIETVLLAEPDPQVVAERLVHEALVAGGRDNITVIVVDATGLTGALESTAPRDGRARRDDEDTVPRRSPWKGDQT</sequence>
<evidence type="ECO:0000313" key="3">
    <source>
        <dbReference type="EMBL" id="MCA5895065.1"/>
    </source>
</evidence>
<dbReference type="PROSITE" id="PS51746">
    <property type="entry name" value="PPM_2"/>
    <property type="match status" value="1"/>
</dbReference>
<evidence type="ECO:0000256" key="1">
    <source>
        <dbReference type="SAM" id="MobiDB-lite"/>
    </source>
</evidence>
<dbReference type="SMART" id="SM00331">
    <property type="entry name" value="PP2C_SIG"/>
    <property type="match status" value="1"/>
</dbReference>
<proteinExistence type="predicted"/>
<keyword evidence="4" id="KW-1185">Reference proteome</keyword>
<dbReference type="Pfam" id="PF13672">
    <property type="entry name" value="PP2C_2"/>
    <property type="match status" value="1"/>
</dbReference>
<accession>A0ABS7ZJ58</accession>
<dbReference type="InterPro" id="IPR001932">
    <property type="entry name" value="PPM-type_phosphatase-like_dom"/>
</dbReference>
<feature type="domain" description="PPM-type phosphatase" evidence="2">
    <location>
        <begin position="10"/>
        <end position="241"/>
    </location>
</feature>
<dbReference type="PANTHER" id="PTHR47992">
    <property type="entry name" value="PROTEIN PHOSPHATASE"/>
    <property type="match status" value="1"/>
</dbReference>
<gene>
    <name evidence="3" type="ORF">LEP48_17180</name>
</gene>
<protein>
    <submittedName>
        <fullName evidence="3">Protein phosphatase 2C domain-containing protein</fullName>
    </submittedName>
</protein>
<name>A0ABS7ZJ58_9MICO</name>
<dbReference type="SMART" id="SM00332">
    <property type="entry name" value="PP2Cc"/>
    <property type="match status" value="1"/>
</dbReference>
<feature type="compositionally biased region" description="Basic and acidic residues" evidence="1">
    <location>
        <begin position="252"/>
        <end position="267"/>
    </location>
</feature>
<evidence type="ECO:0000313" key="4">
    <source>
        <dbReference type="Proteomes" id="UP001319870"/>
    </source>
</evidence>
<evidence type="ECO:0000259" key="2">
    <source>
        <dbReference type="PROSITE" id="PS51746"/>
    </source>
</evidence>